<feature type="non-terminal residue" evidence="1">
    <location>
        <position position="1"/>
    </location>
</feature>
<evidence type="ECO:0000313" key="2">
    <source>
        <dbReference type="Proteomes" id="UP000030161"/>
    </source>
</evidence>
<organism evidence="1 2">
    <name type="scientific">Candida albicans P78048</name>
    <dbReference type="NCBI Taxonomy" id="1094989"/>
    <lineage>
        <taxon>Eukaryota</taxon>
        <taxon>Fungi</taxon>
        <taxon>Dikarya</taxon>
        <taxon>Ascomycota</taxon>
        <taxon>Saccharomycotina</taxon>
        <taxon>Pichiomycetes</taxon>
        <taxon>Debaryomycetaceae</taxon>
        <taxon>Candida/Lodderomyces clade</taxon>
        <taxon>Candida</taxon>
    </lineage>
</organism>
<dbReference type="Proteomes" id="UP000030161">
    <property type="component" value="Unassembled WGS sequence"/>
</dbReference>
<comment type="caution">
    <text evidence="1">The sequence shown here is derived from an EMBL/GenBank/DDBJ whole genome shotgun (WGS) entry which is preliminary data.</text>
</comment>
<dbReference type="EMBL" id="AJIX01000028">
    <property type="protein sequence ID" value="KGR08620.1"/>
    <property type="molecule type" value="Genomic_DNA"/>
</dbReference>
<gene>
    <name evidence="1" type="ORF">MG3_04179</name>
</gene>
<accession>A0AB34PS82</accession>
<reference evidence="1 2" key="1">
    <citation type="submission" date="2013-12" db="EMBL/GenBank/DDBJ databases">
        <title>The Genome Sequence of Candida albicans P78048.</title>
        <authorList>
            <consortium name="The Broad Institute Genome Sequencing Platform"/>
            <consortium name="The Broad Institute Genome Sequencing Center for Infectious Disease"/>
            <person name="Cuomo C."/>
            <person name="Bennett R."/>
            <person name="Hirakawa M."/>
            <person name="Noverr M."/>
            <person name="Mitchell A."/>
            <person name="Young S.K."/>
            <person name="Zeng Q."/>
            <person name="Gargeya S."/>
            <person name="Fitzgerald M."/>
            <person name="Abouelleil A."/>
            <person name="Alvarado L."/>
            <person name="Berlin A.M."/>
            <person name="Chapman S.B."/>
            <person name="Dewar J."/>
            <person name="Goldberg J."/>
            <person name="Griggs A."/>
            <person name="Gujja S."/>
            <person name="Hansen M."/>
            <person name="Howarth C."/>
            <person name="Imamovic A."/>
            <person name="Larimer J."/>
            <person name="McCowan C."/>
            <person name="Murphy C."/>
            <person name="Pearson M."/>
            <person name="Priest M."/>
            <person name="Roberts A."/>
            <person name="Saif S."/>
            <person name="Shea T."/>
            <person name="Sykes S."/>
            <person name="Wortman J."/>
            <person name="Nusbaum C."/>
            <person name="Birren B."/>
        </authorList>
    </citation>
    <scope>NUCLEOTIDE SEQUENCE [LARGE SCALE GENOMIC DNA]</scope>
    <source>
        <strain evidence="1 2">P78048</strain>
    </source>
</reference>
<proteinExistence type="predicted"/>
<name>A0AB34PS82_CANAX</name>
<sequence>GATEGAKTGADSTKK</sequence>
<protein>
    <submittedName>
        <fullName evidence="1">Uncharacterized protein</fullName>
    </submittedName>
</protein>
<evidence type="ECO:0000313" key="1">
    <source>
        <dbReference type="EMBL" id="KGR08620.1"/>
    </source>
</evidence>